<gene>
    <name evidence="3" type="ORF">NDI38_23405</name>
</gene>
<dbReference type="InterPro" id="IPR002123">
    <property type="entry name" value="Plipid/glycerol_acylTrfase"/>
</dbReference>
<dbReference type="Pfam" id="PF01553">
    <property type="entry name" value="Acyltransferase"/>
    <property type="match status" value="1"/>
</dbReference>
<keyword evidence="4" id="KW-1185">Reference proteome</keyword>
<dbReference type="SUPFAM" id="SSF69593">
    <property type="entry name" value="Glycerol-3-phosphate (1)-acyltransferase"/>
    <property type="match status" value="1"/>
</dbReference>
<feature type="domain" description="Phospholipid/glycerol acyltransferase" evidence="2">
    <location>
        <begin position="105"/>
        <end position="241"/>
    </location>
</feature>
<organism evidence="3 4">
    <name type="scientific">Stenomitos frigidus AS-A4</name>
    <dbReference type="NCBI Taxonomy" id="2933935"/>
    <lineage>
        <taxon>Bacteria</taxon>
        <taxon>Bacillati</taxon>
        <taxon>Cyanobacteriota</taxon>
        <taxon>Cyanophyceae</taxon>
        <taxon>Leptolyngbyales</taxon>
        <taxon>Leptolyngbyaceae</taxon>
        <taxon>Stenomitos</taxon>
    </lineage>
</organism>
<dbReference type="Proteomes" id="UP001476950">
    <property type="component" value="Unassembled WGS sequence"/>
</dbReference>
<protein>
    <submittedName>
        <fullName evidence="3">1-acyl-sn-glycerol-3-phosphate acyltransferase</fullName>
    </submittedName>
</protein>
<evidence type="ECO:0000313" key="3">
    <source>
        <dbReference type="EMBL" id="MEP1061382.1"/>
    </source>
</evidence>
<feature type="transmembrane region" description="Helical" evidence="1">
    <location>
        <begin position="263"/>
        <end position="285"/>
    </location>
</feature>
<name>A0ABV0KQG7_9CYAN</name>
<keyword evidence="1" id="KW-0812">Transmembrane</keyword>
<evidence type="ECO:0000259" key="2">
    <source>
        <dbReference type="Pfam" id="PF01553"/>
    </source>
</evidence>
<sequence>MTQPYRFGWFDWFCLWYPPGWLILFNRHWQHYKPDVNGWSWLEYLLFLLPGGFYLALVSRWLRLQVKRLLGRSLVSTPVTPDPAYQAAFQREILTPIVTRYFRATLHCVENLPANGPLIVAMNHAGMCFPWDFVSLGYLLSQQRDWFVQPLAHPIFFDHPWLIWWLPSGWAHVLGGVRAERHSFAAALQNSDTKKNSLLYAPESWRGLSKGWWRRYQLATFDPSFLRLSLRDRVPVLPVACIGSEALHPLATNLPWLARRTGLPLFPLSPLMLAFILFPSMGVWAMRSRLQYYVQPLEQPWESVKQGEKQTQTRTYRMAEALRSRLQTVIDHLR</sequence>
<keyword evidence="3" id="KW-0012">Acyltransferase</keyword>
<evidence type="ECO:0000256" key="1">
    <source>
        <dbReference type="SAM" id="Phobius"/>
    </source>
</evidence>
<evidence type="ECO:0000313" key="4">
    <source>
        <dbReference type="Proteomes" id="UP001476950"/>
    </source>
</evidence>
<feature type="transmembrane region" description="Helical" evidence="1">
    <location>
        <begin position="7"/>
        <end position="24"/>
    </location>
</feature>
<accession>A0ABV0KQG7</accession>
<reference evidence="3 4" key="1">
    <citation type="submission" date="2022-04" db="EMBL/GenBank/DDBJ databases">
        <title>Positive selection, recombination, and allopatry shape intraspecific diversity of widespread and dominant cyanobacteria.</title>
        <authorList>
            <person name="Wei J."/>
            <person name="Shu W."/>
            <person name="Hu C."/>
        </authorList>
    </citation>
    <scope>NUCLEOTIDE SEQUENCE [LARGE SCALE GENOMIC DNA]</scope>
    <source>
        <strain evidence="3 4">AS-A4</strain>
    </source>
</reference>
<feature type="transmembrane region" description="Helical" evidence="1">
    <location>
        <begin position="44"/>
        <end position="62"/>
    </location>
</feature>
<comment type="caution">
    <text evidence="3">The sequence shown here is derived from an EMBL/GenBank/DDBJ whole genome shotgun (WGS) entry which is preliminary data.</text>
</comment>
<keyword evidence="1" id="KW-0472">Membrane</keyword>
<keyword evidence="3" id="KW-0808">Transferase</keyword>
<proteinExistence type="predicted"/>
<dbReference type="EMBL" id="JAMPLM010000033">
    <property type="protein sequence ID" value="MEP1061382.1"/>
    <property type="molecule type" value="Genomic_DNA"/>
</dbReference>
<keyword evidence="1" id="KW-1133">Transmembrane helix</keyword>
<dbReference type="GO" id="GO:0016746">
    <property type="term" value="F:acyltransferase activity"/>
    <property type="evidence" value="ECO:0007669"/>
    <property type="project" value="UniProtKB-KW"/>
</dbReference>